<dbReference type="EMBL" id="CAUOFW020001096">
    <property type="protein sequence ID" value="CAK9141096.1"/>
    <property type="molecule type" value="Genomic_DNA"/>
</dbReference>
<sequence length="335" mass="37174">MMGSGIENADLTFMSQNCLGKFLNMPPNPSLVNRVPSFVPISLISQNSLISQIPLGTISSITQNSSISQIPSITQISLNSVHVDQDVKSLMANSNPVSVNLMQTDLDSSPVPFATVIHLAKGVVFNNGQLGMYWSAAETQELAKGFQQTLIGKCAYGHEIIECRKRKKGEDRNDIDRGASSEEGRRKELVENEKNHKENKKKNFEWKEVKGSVSQRAVQVKIKQKTNTLNVNKEIEMSGNRLGNTFQLLSGEHSRKDDLVLVNSNSIKELDKEVVVRKRSKRVSFPYLGEILKDPVGELNIGLKGNQNEEGKRLLVGVFNVEGVSLANLGMWLRK</sequence>
<organism evidence="2 3">
    <name type="scientific">Ilex paraguariensis</name>
    <name type="common">yerba mate</name>
    <dbReference type="NCBI Taxonomy" id="185542"/>
    <lineage>
        <taxon>Eukaryota</taxon>
        <taxon>Viridiplantae</taxon>
        <taxon>Streptophyta</taxon>
        <taxon>Embryophyta</taxon>
        <taxon>Tracheophyta</taxon>
        <taxon>Spermatophyta</taxon>
        <taxon>Magnoliopsida</taxon>
        <taxon>eudicotyledons</taxon>
        <taxon>Gunneridae</taxon>
        <taxon>Pentapetalae</taxon>
        <taxon>asterids</taxon>
        <taxon>campanulids</taxon>
        <taxon>Aquifoliales</taxon>
        <taxon>Aquifoliaceae</taxon>
        <taxon>Ilex</taxon>
    </lineage>
</organism>
<reference evidence="2 3" key="1">
    <citation type="submission" date="2024-02" db="EMBL/GenBank/DDBJ databases">
        <authorList>
            <person name="Vignale AGUSTIN F."/>
            <person name="Sosa J E."/>
            <person name="Modenutti C."/>
        </authorList>
    </citation>
    <scope>NUCLEOTIDE SEQUENCE [LARGE SCALE GENOMIC DNA]</scope>
</reference>
<protein>
    <submittedName>
        <fullName evidence="2">Uncharacterized protein</fullName>
    </submittedName>
</protein>
<dbReference type="Proteomes" id="UP001642360">
    <property type="component" value="Unassembled WGS sequence"/>
</dbReference>
<name>A0ABC8R7W2_9AQUA</name>
<keyword evidence="3" id="KW-1185">Reference proteome</keyword>
<gene>
    <name evidence="2" type="ORF">ILEXP_LOCUS8616</name>
</gene>
<comment type="caution">
    <text evidence="2">The sequence shown here is derived from an EMBL/GenBank/DDBJ whole genome shotgun (WGS) entry which is preliminary data.</text>
</comment>
<proteinExistence type="predicted"/>
<evidence type="ECO:0000313" key="2">
    <source>
        <dbReference type="EMBL" id="CAK9141096.1"/>
    </source>
</evidence>
<dbReference type="AlphaFoldDB" id="A0ABC8R7W2"/>
<evidence type="ECO:0000256" key="1">
    <source>
        <dbReference type="SAM" id="MobiDB-lite"/>
    </source>
</evidence>
<feature type="region of interest" description="Disordered" evidence="1">
    <location>
        <begin position="168"/>
        <end position="203"/>
    </location>
</feature>
<accession>A0ABC8R7W2</accession>
<evidence type="ECO:0000313" key="3">
    <source>
        <dbReference type="Proteomes" id="UP001642360"/>
    </source>
</evidence>